<dbReference type="AlphaFoldDB" id="A0A8J2MTB6"/>
<organism evidence="13 14">
    <name type="scientific">Cotesia congregata</name>
    <name type="common">Parasitoid wasp</name>
    <name type="synonym">Apanteles congregatus</name>
    <dbReference type="NCBI Taxonomy" id="51543"/>
    <lineage>
        <taxon>Eukaryota</taxon>
        <taxon>Metazoa</taxon>
        <taxon>Ecdysozoa</taxon>
        <taxon>Arthropoda</taxon>
        <taxon>Hexapoda</taxon>
        <taxon>Insecta</taxon>
        <taxon>Pterygota</taxon>
        <taxon>Neoptera</taxon>
        <taxon>Endopterygota</taxon>
        <taxon>Hymenoptera</taxon>
        <taxon>Apocrita</taxon>
        <taxon>Ichneumonoidea</taxon>
        <taxon>Braconidae</taxon>
        <taxon>Microgastrinae</taxon>
        <taxon>Cotesia</taxon>
    </lineage>
</organism>
<dbReference type="GO" id="GO:0046872">
    <property type="term" value="F:metal ion binding"/>
    <property type="evidence" value="ECO:0007669"/>
    <property type="project" value="UniProtKB-KW"/>
</dbReference>
<feature type="domain" description="A to I editase" evidence="12">
    <location>
        <begin position="47"/>
        <end position="402"/>
    </location>
</feature>
<reference evidence="13" key="1">
    <citation type="submission" date="2021-04" db="EMBL/GenBank/DDBJ databases">
        <authorList>
            <person name="Chebbi M.A.C M."/>
        </authorList>
    </citation>
    <scope>NUCLEOTIDE SEQUENCE</scope>
</reference>
<keyword evidence="14" id="KW-1185">Reference proteome</keyword>
<dbReference type="InterPro" id="IPR002466">
    <property type="entry name" value="A_deamin"/>
</dbReference>
<keyword evidence="2" id="KW-0479">Metal-binding</keyword>
<evidence type="ECO:0000313" key="14">
    <source>
        <dbReference type="Proteomes" id="UP000786811"/>
    </source>
</evidence>
<dbReference type="PROSITE" id="PS50141">
    <property type="entry name" value="A_DEAMIN_EDITASE"/>
    <property type="match status" value="1"/>
</dbReference>
<dbReference type="PANTHER" id="PTHR46516">
    <property type="entry name" value="TRNA-SPECIFIC ADENOSINE DEAMINASE 1"/>
    <property type="match status" value="1"/>
</dbReference>
<evidence type="ECO:0000256" key="9">
    <source>
        <dbReference type="ARBA" id="ARBA00040502"/>
    </source>
</evidence>
<dbReference type="GO" id="GO:0008033">
    <property type="term" value="P:tRNA processing"/>
    <property type="evidence" value="ECO:0007669"/>
    <property type="project" value="UniProtKB-KW"/>
</dbReference>
<comment type="catalytic activity">
    <reaction evidence="11">
        <text>adenosine(37) in tRNA(Ala) + H2O + H(+) = inosine(37) in tRNA(Ala) + NH4(+)</text>
        <dbReference type="Rhea" id="RHEA:50968"/>
        <dbReference type="Rhea" id="RHEA-COMP:12855"/>
        <dbReference type="Rhea" id="RHEA-COMP:12856"/>
        <dbReference type="ChEBI" id="CHEBI:15377"/>
        <dbReference type="ChEBI" id="CHEBI:15378"/>
        <dbReference type="ChEBI" id="CHEBI:28938"/>
        <dbReference type="ChEBI" id="CHEBI:74411"/>
        <dbReference type="ChEBI" id="CHEBI:82852"/>
        <dbReference type="EC" id="3.5.4.34"/>
    </reaction>
</comment>
<proteinExistence type="inferred from homology"/>
<evidence type="ECO:0000256" key="6">
    <source>
        <dbReference type="ARBA" id="ARBA00037784"/>
    </source>
</evidence>
<comment type="caution">
    <text evidence="13">The sequence shown here is derived from an EMBL/GenBank/DDBJ whole genome shotgun (WGS) entry which is preliminary data.</text>
</comment>
<comment type="function">
    <text evidence="6">Specifically deaminates adenosine-37 to inosine in tRNA-Ala.</text>
</comment>
<evidence type="ECO:0000256" key="1">
    <source>
        <dbReference type="ARBA" id="ARBA00022694"/>
    </source>
</evidence>
<keyword evidence="1" id="KW-0819">tRNA processing</keyword>
<evidence type="ECO:0000313" key="13">
    <source>
        <dbReference type="EMBL" id="CAG5108676.1"/>
    </source>
</evidence>
<name>A0A8J2MTB6_COTCN</name>
<evidence type="ECO:0000256" key="3">
    <source>
        <dbReference type="ARBA" id="ARBA00022801"/>
    </source>
</evidence>
<gene>
    <name evidence="13" type="ORF">HICCMSTLAB_LOCUS13356</name>
</gene>
<keyword evidence="3" id="KW-0378">Hydrolase</keyword>
<dbReference type="GO" id="GO:0043829">
    <property type="term" value="F:tRNA-specific adenosine-37 deaminase activity"/>
    <property type="evidence" value="ECO:0007669"/>
    <property type="project" value="UniProtKB-EC"/>
</dbReference>
<sequence length="404" mass="45998">MNFADKIAELCIDKYKSLKKTGKPRDTEWTVLSGIVLKNEHCLKVVSLATGTKCLSSKELINTNLYDMGSRLSDSHAEVLTRRAFLRFLYDQLDQLLCLNKSQVFQFNESVIEFINGVSFHFYASHTPCGDCSIVPKFKKPASDTRDDDGHCLPKILKLEETVIEDKGIVVDGFVEDIHRTGAKCVATEKNQDLHLPGVNYHITGPLRTKPGRGDPTLSLSCSDKIAKWNFLGIQGALLSLFIPTLKFETIVIGSGCPFSMDSMERGLGKRFSDEYPLPKIYQSSLIFIHNKDDDRVNPCPSSIIWSSVRKVDTEIAVEGRKQGATTKNKKGNYLLVTRRNFLNNFFNIIEKHPKYKLLPRHPKKITYFHCKQWSKDYQKSWSNLKTIIKSWPSKPMHLQEFSL</sequence>
<dbReference type="EC" id="3.5.4.34" evidence="8"/>
<dbReference type="Pfam" id="PF02137">
    <property type="entry name" value="A_deamin"/>
    <property type="match status" value="1"/>
</dbReference>
<protein>
    <recommendedName>
        <fullName evidence="9">tRNA-specific adenosine deaminase 1</fullName>
        <ecNumber evidence="8">3.5.4.34</ecNumber>
    </recommendedName>
    <alternativeName>
        <fullName evidence="10">tRNA-specific adenosine-37 deaminase</fullName>
    </alternativeName>
</protein>
<dbReference type="OrthoDB" id="416253at2759"/>
<evidence type="ECO:0000256" key="5">
    <source>
        <dbReference type="ARBA" id="ARBA00037026"/>
    </source>
</evidence>
<evidence type="ECO:0000256" key="10">
    <source>
        <dbReference type="ARBA" id="ARBA00041760"/>
    </source>
</evidence>
<evidence type="ECO:0000259" key="12">
    <source>
        <dbReference type="PROSITE" id="PS50141"/>
    </source>
</evidence>
<evidence type="ECO:0000256" key="11">
    <source>
        <dbReference type="ARBA" id="ARBA00047635"/>
    </source>
</evidence>
<evidence type="ECO:0000256" key="2">
    <source>
        <dbReference type="ARBA" id="ARBA00022723"/>
    </source>
</evidence>
<dbReference type="PANTHER" id="PTHR46516:SF1">
    <property type="entry name" value="TRNA-SPECIFIC ADENOSINE DEAMINASE 1"/>
    <property type="match status" value="1"/>
</dbReference>
<comment type="similarity">
    <text evidence="7">Belongs to the ADAT1 family.</text>
</comment>
<evidence type="ECO:0000256" key="8">
    <source>
        <dbReference type="ARBA" id="ARBA00038940"/>
    </source>
</evidence>
<evidence type="ECO:0000256" key="4">
    <source>
        <dbReference type="ARBA" id="ARBA00022833"/>
    </source>
</evidence>
<keyword evidence="4" id="KW-0862">Zinc</keyword>
<dbReference type="Proteomes" id="UP000786811">
    <property type="component" value="Unassembled WGS sequence"/>
</dbReference>
<dbReference type="SMART" id="SM00552">
    <property type="entry name" value="ADEAMc"/>
    <property type="match status" value="1"/>
</dbReference>
<accession>A0A8J2MTB6</accession>
<evidence type="ECO:0000256" key="7">
    <source>
        <dbReference type="ARBA" id="ARBA00038326"/>
    </source>
</evidence>
<comment type="cofactor">
    <cofactor evidence="5">
        <name>1D-myo-inositol hexakisphosphate</name>
        <dbReference type="ChEBI" id="CHEBI:58130"/>
    </cofactor>
</comment>
<dbReference type="GO" id="GO:0003723">
    <property type="term" value="F:RNA binding"/>
    <property type="evidence" value="ECO:0007669"/>
    <property type="project" value="InterPro"/>
</dbReference>
<dbReference type="EMBL" id="CAJNRD030001124">
    <property type="protein sequence ID" value="CAG5108676.1"/>
    <property type="molecule type" value="Genomic_DNA"/>
</dbReference>